<evidence type="ECO:0000313" key="1">
    <source>
        <dbReference type="EMBL" id="MES1929482.1"/>
    </source>
</evidence>
<dbReference type="EMBL" id="APND01000003">
    <property type="protein sequence ID" value="MES1929482.1"/>
    <property type="molecule type" value="Genomic_DNA"/>
</dbReference>
<name>A0ABV2B0Q2_9GAMM</name>
<dbReference type="Proteomes" id="UP001460888">
    <property type="component" value="Unassembled WGS sequence"/>
</dbReference>
<organism evidence="1 2">
    <name type="scientific">Salinisphaera dokdonensis CL-ES53</name>
    <dbReference type="NCBI Taxonomy" id="1304272"/>
    <lineage>
        <taxon>Bacteria</taxon>
        <taxon>Pseudomonadati</taxon>
        <taxon>Pseudomonadota</taxon>
        <taxon>Gammaproteobacteria</taxon>
        <taxon>Salinisphaerales</taxon>
        <taxon>Salinisphaeraceae</taxon>
        <taxon>Salinisphaera</taxon>
    </lineage>
</organism>
<comment type="caution">
    <text evidence="1">The sequence shown here is derived from an EMBL/GenBank/DDBJ whole genome shotgun (WGS) entry which is preliminary data.</text>
</comment>
<proteinExistence type="predicted"/>
<evidence type="ECO:0000313" key="2">
    <source>
        <dbReference type="Proteomes" id="UP001460888"/>
    </source>
</evidence>
<accession>A0ABV2B0Q2</accession>
<protein>
    <submittedName>
        <fullName evidence="1">Uncharacterized protein</fullName>
    </submittedName>
</protein>
<reference evidence="1 2" key="1">
    <citation type="submission" date="2013-03" db="EMBL/GenBank/DDBJ databases">
        <title>Salinisphaera dokdonensis CL-ES53 Genome Sequencing.</title>
        <authorList>
            <person name="Li C."/>
            <person name="Lai Q."/>
            <person name="Shao Z."/>
        </authorList>
    </citation>
    <scope>NUCLEOTIDE SEQUENCE [LARGE SCALE GENOMIC DNA]</scope>
    <source>
        <strain evidence="1 2">CL-ES53</strain>
    </source>
</reference>
<sequence>MWAGFVFAHGGDDDKAPVEAALAPLPAELEGIHVQLRRTLAPQLLVANPTDKELTVFDSDGRAFLRIGPGATQADLGAAAFHRTNTLMAPGAIKADASKAPNWQTVEATPNWGWFDLRLRTDAVAVPHEIVDRGKRAEVGQWSIPVQLGDQKAAIKGHFAFAPKPAGIPEARVADTGALGDVALVRAMNGSARIGLFLSYRGSEPMIVHGAVDEPMLRFDSTGVSVNRHSPTWKDVAPAGAPPYQAGDGTDWARVSSQRSYGWVDPRAGHLGTVEATDETSVIKNWTIPVTVGDSKSAIEGVTEWKPVKPLAKAD</sequence>
<gene>
    <name evidence="1" type="ORF">SADO_09509</name>
</gene>
<keyword evidence="2" id="KW-1185">Reference proteome</keyword>